<sequence>MRFFLVFTSLLLSSVIAIPISIVTENRPARDESNGSLSVVARDVMQTIQAGGDRDPPRSRDVVEGDRERLPRNDRDNDVMGIIDDGGVRTRPRDSIMPKIQNGGDRQRPPRDLAIASIIEDGGERARPVRAKCSSVC</sequence>
<evidence type="ECO:0000313" key="3">
    <source>
        <dbReference type="EMBL" id="GAW03964.1"/>
    </source>
</evidence>
<dbReference type="AlphaFoldDB" id="A0A1Q3EA44"/>
<feature type="signal peptide" evidence="2">
    <location>
        <begin position="1"/>
        <end position="17"/>
    </location>
</feature>
<feature type="chain" id="PRO_5012139881" evidence="2">
    <location>
        <begin position="18"/>
        <end position="137"/>
    </location>
</feature>
<comment type="caution">
    <text evidence="3">The sequence shown here is derived from an EMBL/GenBank/DDBJ whole genome shotgun (WGS) entry which is preliminary data.</text>
</comment>
<protein>
    <submittedName>
        <fullName evidence="3">Uncharacterized protein</fullName>
    </submittedName>
</protein>
<evidence type="ECO:0000256" key="2">
    <source>
        <dbReference type="SAM" id="SignalP"/>
    </source>
</evidence>
<name>A0A1Q3EA44_LENED</name>
<reference evidence="3 4" key="2">
    <citation type="submission" date="2017-02" db="EMBL/GenBank/DDBJ databases">
        <title>A genome survey and senescence transcriptome analysis in Lentinula edodes.</title>
        <authorList>
            <person name="Sakamoto Y."/>
            <person name="Nakade K."/>
            <person name="Sato S."/>
            <person name="Yoshida Y."/>
            <person name="Miyazaki K."/>
            <person name="Natsume S."/>
            <person name="Konno N."/>
        </authorList>
    </citation>
    <scope>NUCLEOTIDE SEQUENCE [LARGE SCALE GENOMIC DNA]</scope>
    <source>
        <strain evidence="3 4">NBRC 111202</strain>
    </source>
</reference>
<keyword evidence="4" id="KW-1185">Reference proteome</keyword>
<reference evidence="3 4" key="1">
    <citation type="submission" date="2016-08" db="EMBL/GenBank/DDBJ databases">
        <authorList>
            <consortium name="Lentinula edodes genome sequencing consortium"/>
            <person name="Sakamoto Y."/>
            <person name="Nakade K."/>
            <person name="Sato S."/>
            <person name="Yoshida Y."/>
            <person name="Miyazaki K."/>
            <person name="Natsume S."/>
            <person name="Konno N."/>
        </authorList>
    </citation>
    <scope>NUCLEOTIDE SEQUENCE [LARGE SCALE GENOMIC DNA]</scope>
    <source>
        <strain evidence="3 4">NBRC 111202</strain>
    </source>
</reference>
<accession>A0A1Q3EA44</accession>
<feature type="compositionally biased region" description="Basic and acidic residues" evidence="1">
    <location>
        <begin position="52"/>
        <end position="78"/>
    </location>
</feature>
<feature type="region of interest" description="Disordered" evidence="1">
    <location>
        <begin position="47"/>
        <end position="110"/>
    </location>
</feature>
<organism evidence="3 4">
    <name type="scientific">Lentinula edodes</name>
    <name type="common">Shiitake mushroom</name>
    <name type="synonym">Lentinus edodes</name>
    <dbReference type="NCBI Taxonomy" id="5353"/>
    <lineage>
        <taxon>Eukaryota</taxon>
        <taxon>Fungi</taxon>
        <taxon>Dikarya</taxon>
        <taxon>Basidiomycota</taxon>
        <taxon>Agaricomycotina</taxon>
        <taxon>Agaricomycetes</taxon>
        <taxon>Agaricomycetidae</taxon>
        <taxon>Agaricales</taxon>
        <taxon>Marasmiineae</taxon>
        <taxon>Omphalotaceae</taxon>
        <taxon>Lentinula</taxon>
    </lineage>
</organism>
<evidence type="ECO:0000256" key="1">
    <source>
        <dbReference type="SAM" id="MobiDB-lite"/>
    </source>
</evidence>
<feature type="compositionally biased region" description="Basic and acidic residues" evidence="1">
    <location>
        <begin position="86"/>
        <end position="96"/>
    </location>
</feature>
<dbReference type="Proteomes" id="UP000188533">
    <property type="component" value="Unassembled WGS sequence"/>
</dbReference>
<dbReference type="EMBL" id="BDGU01000167">
    <property type="protein sequence ID" value="GAW03964.1"/>
    <property type="molecule type" value="Genomic_DNA"/>
</dbReference>
<gene>
    <name evidence="3" type="ORF">LENED_005719</name>
</gene>
<evidence type="ECO:0000313" key="4">
    <source>
        <dbReference type="Proteomes" id="UP000188533"/>
    </source>
</evidence>
<proteinExistence type="predicted"/>
<keyword evidence="2" id="KW-0732">Signal</keyword>